<gene>
    <name evidence="1" type="ORF">AMECASPLE_023426</name>
</gene>
<organism evidence="1 2">
    <name type="scientific">Ameca splendens</name>
    <dbReference type="NCBI Taxonomy" id="208324"/>
    <lineage>
        <taxon>Eukaryota</taxon>
        <taxon>Metazoa</taxon>
        <taxon>Chordata</taxon>
        <taxon>Craniata</taxon>
        <taxon>Vertebrata</taxon>
        <taxon>Euteleostomi</taxon>
        <taxon>Actinopterygii</taxon>
        <taxon>Neopterygii</taxon>
        <taxon>Teleostei</taxon>
        <taxon>Neoteleostei</taxon>
        <taxon>Acanthomorphata</taxon>
        <taxon>Ovalentaria</taxon>
        <taxon>Atherinomorphae</taxon>
        <taxon>Cyprinodontiformes</taxon>
        <taxon>Goodeidae</taxon>
        <taxon>Ameca</taxon>
    </lineage>
</organism>
<evidence type="ECO:0000313" key="1">
    <source>
        <dbReference type="EMBL" id="MEQ2280774.1"/>
    </source>
</evidence>
<reference evidence="1 2" key="1">
    <citation type="submission" date="2021-06" db="EMBL/GenBank/DDBJ databases">
        <authorList>
            <person name="Palmer J.M."/>
        </authorList>
    </citation>
    <scope>NUCLEOTIDE SEQUENCE [LARGE SCALE GENOMIC DNA]</scope>
    <source>
        <strain evidence="1 2">AS_MEX2019</strain>
        <tissue evidence="1">Muscle</tissue>
    </source>
</reference>
<proteinExistence type="predicted"/>
<comment type="caution">
    <text evidence="1">The sequence shown here is derived from an EMBL/GenBank/DDBJ whole genome shotgun (WGS) entry which is preliminary data.</text>
</comment>
<protein>
    <submittedName>
        <fullName evidence="1">Uncharacterized protein</fullName>
    </submittedName>
</protein>
<evidence type="ECO:0000313" key="2">
    <source>
        <dbReference type="Proteomes" id="UP001469553"/>
    </source>
</evidence>
<name>A0ABV0XH39_9TELE</name>
<accession>A0ABV0XH39</accession>
<dbReference type="EMBL" id="JAHRIP010002155">
    <property type="protein sequence ID" value="MEQ2280774.1"/>
    <property type="molecule type" value="Genomic_DNA"/>
</dbReference>
<dbReference type="Proteomes" id="UP001469553">
    <property type="component" value="Unassembled WGS sequence"/>
</dbReference>
<sequence length="121" mass="13646">MEVNGSQHMVLTTYSKTRVCVCVCVCVYVFMQDNRLSLSLFLRLNNDNQILAPNIRMLHLLTNSYQCQISKNWEAGCLMFIGSLLLLQSKQMHVRLVGISGLPLGVNVCMNGCLPHVDSLW</sequence>
<keyword evidence="2" id="KW-1185">Reference proteome</keyword>